<dbReference type="PANTHER" id="PTHR11360:SF284">
    <property type="entry name" value="EG:103B4.3 PROTEIN-RELATED"/>
    <property type="match status" value="1"/>
</dbReference>
<feature type="transmembrane region" description="Helical" evidence="3">
    <location>
        <begin position="296"/>
        <end position="316"/>
    </location>
</feature>
<dbReference type="InterPro" id="IPR036259">
    <property type="entry name" value="MFS_trans_sf"/>
</dbReference>
<comment type="caution">
    <text evidence="5">The sequence shown here is derived from an EMBL/GenBank/DDBJ whole genome shotgun (WGS) entry which is preliminary data.</text>
</comment>
<dbReference type="AlphaFoldDB" id="A0AAD5PFG9"/>
<keyword evidence="3" id="KW-1133">Transmembrane helix</keyword>
<name>A0AAD5PFG9_9FUNG</name>
<protein>
    <submittedName>
        <fullName evidence="5">Major facilitator superfamily domain-containing protein</fullName>
    </submittedName>
</protein>
<feature type="transmembrane region" description="Helical" evidence="3">
    <location>
        <begin position="386"/>
        <end position="407"/>
    </location>
</feature>
<reference evidence="5" key="2">
    <citation type="submission" date="2023-02" db="EMBL/GenBank/DDBJ databases">
        <authorList>
            <consortium name="DOE Joint Genome Institute"/>
            <person name="Mondo S.J."/>
            <person name="Chang Y."/>
            <person name="Wang Y."/>
            <person name="Ahrendt S."/>
            <person name="Andreopoulos W."/>
            <person name="Barry K."/>
            <person name="Beard J."/>
            <person name="Benny G.L."/>
            <person name="Blankenship S."/>
            <person name="Bonito G."/>
            <person name="Cuomo C."/>
            <person name="Desiro A."/>
            <person name="Gervers K.A."/>
            <person name="Hundley H."/>
            <person name="Kuo A."/>
            <person name="LaButti K."/>
            <person name="Lang B.F."/>
            <person name="Lipzen A."/>
            <person name="O'Donnell K."/>
            <person name="Pangilinan J."/>
            <person name="Reynolds N."/>
            <person name="Sandor L."/>
            <person name="Smith M.W."/>
            <person name="Tsang A."/>
            <person name="Grigoriev I.V."/>
            <person name="Stajich J.E."/>
            <person name="Spatafora J.W."/>
        </authorList>
    </citation>
    <scope>NUCLEOTIDE SEQUENCE</scope>
    <source>
        <strain evidence="5">RSA 2281</strain>
    </source>
</reference>
<dbReference type="Proteomes" id="UP001209540">
    <property type="component" value="Unassembled WGS sequence"/>
</dbReference>
<accession>A0AAD5PFG9</accession>
<feature type="transmembrane region" description="Helical" evidence="3">
    <location>
        <begin position="363"/>
        <end position="380"/>
    </location>
</feature>
<gene>
    <name evidence="5" type="ORF">BDA99DRAFT_510984</name>
</gene>
<dbReference type="GO" id="GO:0022857">
    <property type="term" value="F:transmembrane transporter activity"/>
    <property type="evidence" value="ECO:0007669"/>
    <property type="project" value="InterPro"/>
</dbReference>
<dbReference type="Pfam" id="PF07690">
    <property type="entry name" value="MFS_1"/>
    <property type="match status" value="1"/>
</dbReference>
<evidence type="ECO:0000256" key="3">
    <source>
        <dbReference type="SAM" id="Phobius"/>
    </source>
</evidence>
<comment type="similarity">
    <text evidence="2">Belongs to the major facilitator superfamily. Monocarboxylate porter (TC 2.A.1.13) family.</text>
</comment>
<feature type="transmembrane region" description="Helical" evidence="3">
    <location>
        <begin position="182"/>
        <end position="204"/>
    </location>
</feature>
<reference evidence="5" key="1">
    <citation type="journal article" date="2022" name="IScience">
        <title>Evolution of zygomycete secretomes and the origins of terrestrial fungal ecologies.</title>
        <authorList>
            <person name="Chang Y."/>
            <person name="Wang Y."/>
            <person name="Mondo S."/>
            <person name="Ahrendt S."/>
            <person name="Andreopoulos W."/>
            <person name="Barry K."/>
            <person name="Beard J."/>
            <person name="Benny G.L."/>
            <person name="Blankenship S."/>
            <person name="Bonito G."/>
            <person name="Cuomo C."/>
            <person name="Desiro A."/>
            <person name="Gervers K.A."/>
            <person name="Hundley H."/>
            <person name="Kuo A."/>
            <person name="LaButti K."/>
            <person name="Lang B.F."/>
            <person name="Lipzen A."/>
            <person name="O'Donnell K."/>
            <person name="Pangilinan J."/>
            <person name="Reynolds N."/>
            <person name="Sandor L."/>
            <person name="Smith M.E."/>
            <person name="Tsang A."/>
            <person name="Grigoriev I.V."/>
            <person name="Stajich J.E."/>
            <person name="Spatafora J.W."/>
        </authorList>
    </citation>
    <scope>NUCLEOTIDE SEQUENCE</scope>
    <source>
        <strain evidence="5">RSA 2281</strain>
    </source>
</reference>
<evidence type="ECO:0000313" key="6">
    <source>
        <dbReference type="Proteomes" id="UP001209540"/>
    </source>
</evidence>
<keyword evidence="6" id="KW-1185">Reference proteome</keyword>
<feature type="transmembrane region" description="Helical" evidence="3">
    <location>
        <begin position="248"/>
        <end position="268"/>
    </location>
</feature>
<dbReference type="InterPro" id="IPR020846">
    <property type="entry name" value="MFS_dom"/>
</dbReference>
<evidence type="ECO:0000256" key="1">
    <source>
        <dbReference type="ARBA" id="ARBA00004141"/>
    </source>
</evidence>
<sequence>MTTATDIGQDLHRTYTIESVVTLPSAPARSIHDVVINESNMIASKVTSHHSSKLPDQQDIEGTLNNEKIKDPIVDEHDTIPDGGLTAWLVILGAFFTQFTAFGTASSWGVQQNHFEQYVFKSVPDAQLQLSFAGTLMEVCVDMMGPMVQILTNKFGYKAVLITGALLMVLGLEMAGFTSQIWHLYLTQGILFGTGASFMFVTAMNACPQWFDKKRGFALGLASSGSGVGGLVLPFILTPLNKSLGIGWSYRILGFVILGCAIVSCVCIRMRSTGAKQPTRKLKELFNFEVLKDLNYCLWVLGSMIGLMGFFIPYFFLPSHASYLGIPTSDGSVIVAVMSASNFLGRIAIGFIADRIGRLNTDILCLLITGISALTIWMFAYTYNVLMAFGVVFGFFCASYFTLLSPITATILGMKRYPTGLSILLLSNVVSVFGPSIASGVESTVNAEPYLTYKVFTGVVYLLGGLILCVLKIRMTKSVFAII</sequence>
<evidence type="ECO:0000313" key="5">
    <source>
        <dbReference type="EMBL" id="KAI9262356.1"/>
    </source>
</evidence>
<feature type="domain" description="Major facilitator superfamily (MFS) profile" evidence="4">
    <location>
        <begin position="86"/>
        <end position="476"/>
    </location>
</feature>
<feature type="transmembrane region" description="Helical" evidence="3">
    <location>
        <begin position="155"/>
        <end position="176"/>
    </location>
</feature>
<dbReference type="SUPFAM" id="SSF103473">
    <property type="entry name" value="MFS general substrate transporter"/>
    <property type="match status" value="1"/>
</dbReference>
<dbReference type="EMBL" id="JAIXMP010000014">
    <property type="protein sequence ID" value="KAI9262356.1"/>
    <property type="molecule type" value="Genomic_DNA"/>
</dbReference>
<proteinExistence type="inferred from homology"/>
<dbReference type="InterPro" id="IPR011701">
    <property type="entry name" value="MFS"/>
</dbReference>
<evidence type="ECO:0000259" key="4">
    <source>
        <dbReference type="PROSITE" id="PS50850"/>
    </source>
</evidence>
<feature type="transmembrane region" description="Helical" evidence="3">
    <location>
        <begin position="216"/>
        <end position="236"/>
    </location>
</feature>
<feature type="transmembrane region" description="Helical" evidence="3">
    <location>
        <begin position="419"/>
        <end position="438"/>
    </location>
</feature>
<keyword evidence="3" id="KW-0812">Transmembrane</keyword>
<dbReference type="PANTHER" id="PTHR11360">
    <property type="entry name" value="MONOCARBOXYLATE TRANSPORTER"/>
    <property type="match status" value="1"/>
</dbReference>
<dbReference type="Gene3D" id="1.20.1250.20">
    <property type="entry name" value="MFS general substrate transporter like domains"/>
    <property type="match status" value="2"/>
</dbReference>
<organism evidence="5 6">
    <name type="scientific">Phascolomyces articulosus</name>
    <dbReference type="NCBI Taxonomy" id="60185"/>
    <lineage>
        <taxon>Eukaryota</taxon>
        <taxon>Fungi</taxon>
        <taxon>Fungi incertae sedis</taxon>
        <taxon>Mucoromycota</taxon>
        <taxon>Mucoromycotina</taxon>
        <taxon>Mucoromycetes</taxon>
        <taxon>Mucorales</taxon>
        <taxon>Lichtheimiaceae</taxon>
        <taxon>Phascolomyces</taxon>
    </lineage>
</organism>
<dbReference type="CDD" id="cd17352">
    <property type="entry name" value="MFS_MCT_SLC16"/>
    <property type="match status" value="1"/>
</dbReference>
<dbReference type="PROSITE" id="PS50850">
    <property type="entry name" value="MFS"/>
    <property type="match status" value="1"/>
</dbReference>
<feature type="transmembrane region" description="Helical" evidence="3">
    <location>
        <begin position="450"/>
        <end position="471"/>
    </location>
</feature>
<dbReference type="InterPro" id="IPR050327">
    <property type="entry name" value="Proton-linked_MCT"/>
</dbReference>
<feature type="transmembrane region" description="Helical" evidence="3">
    <location>
        <begin position="331"/>
        <end position="351"/>
    </location>
</feature>
<dbReference type="GO" id="GO:0016020">
    <property type="term" value="C:membrane"/>
    <property type="evidence" value="ECO:0007669"/>
    <property type="project" value="UniProtKB-SubCell"/>
</dbReference>
<comment type="subcellular location">
    <subcellularLocation>
        <location evidence="1">Membrane</location>
        <topology evidence="1">Multi-pass membrane protein</topology>
    </subcellularLocation>
</comment>
<evidence type="ECO:0000256" key="2">
    <source>
        <dbReference type="ARBA" id="ARBA00006727"/>
    </source>
</evidence>
<keyword evidence="3" id="KW-0472">Membrane</keyword>